<organism evidence="1 2">
    <name type="scientific">Gossypium davidsonii</name>
    <name type="common">Davidson's cotton</name>
    <name type="synonym">Gossypium klotzschianum subsp. davidsonii</name>
    <dbReference type="NCBI Taxonomy" id="34287"/>
    <lineage>
        <taxon>Eukaryota</taxon>
        <taxon>Viridiplantae</taxon>
        <taxon>Streptophyta</taxon>
        <taxon>Embryophyta</taxon>
        <taxon>Tracheophyta</taxon>
        <taxon>Spermatophyta</taxon>
        <taxon>Magnoliopsida</taxon>
        <taxon>eudicotyledons</taxon>
        <taxon>Gunneridae</taxon>
        <taxon>Pentapetalae</taxon>
        <taxon>rosids</taxon>
        <taxon>malvids</taxon>
        <taxon>Malvales</taxon>
        <taxon>Malvaceae</taxon>
        <taxon>Malvoideae</taxon>
        <taxon>Gossypium</taxon>
    </lineage>
</organism>
<proteinExistence type="predicted"/>
<name>A0A7J8T5J5_GOSDV</name>
<gene>
    <name evidence="1" type="ORF">Godav_028955</name>
</gene>
<evidence type="ECO:0000313" key="1">
    <source>
        <dbReference type="EMBL" id="MBA0633619.1"/>
    </source>
</evidence>
<accession>A0A7J8T5J5</accession>
<reference evidence="1 2" key="1">
    <citation type="journal article" date="2019" name="Genome Biol. Evol.">
        <title>Insights into the evolution of the New World diploid cottons (Gossypium, subgenus Houzingenia) based on genome sequencing.</title>
        <authorList>
            <person name="Grover C.E."/>
            <person name="Arick M.A. 2nd"/>
            <person name="Thrash A."/>
            <person name="Conover J.L."/>
            <person name="Sanders W.S."/>
            <person name="Peterson D.G."/>
            <person name="Frelichowski J.E."/>
            <person name="Scheffler J.A."/>
            <person name="Scheffler B.E."/>
            <person name="Wendel J.F."/>
        </authorList>
    </citation>
    <scope>NUCLEOTIDE SEQUENCE [LARGE SCALE GENOMIC DNA]</scope>
    <source>
        <strain evidence="1">27</strain>
        <tissue evidence="1">Leaf</tissue>
    </source>
</reference>
<keyword evidence="2" id="KW-1185">Reference proteome</keyword>
<dbReference type="AlphaFoldDB" id="A0A7J8T5J5"/>
<sequence>MQMIGPSHFPNDAQEFIRKSLSSLFYVVGIFF</sequence>
<dbReference type="Proteomes" id="UP000593561">
    <property type="component" value="Unassembled WGS sequence"/>
</dbReference>
<comment type="caution">
    <text evidence="1">The sequence shown here is derived from an EMBL/GenBank/DDBJ whole genome shotgun (WGS) entry which is preliminary data.</text>
</comment>
<evidence type="ECO:0000313" key="2">
    <source>
        <dbReference type="Proteomes" id="UP000593561"/>
    </source>
</evidence>
<protein>
    <submittedName>
        <fullName evidence="1">Uncharacterized protein</fullName>
    </submittedName>
</protein>
<dbReference type="EMBL" id="JABFAC010055488">
    <property type="protein sequence ID" value="MBA0633619.1"/>
    <property type="molecule type" value="Genomic_DNA"/>
</dbReference>